<comment type="caution">
    <text evidence="5">The sequence shown here is derived from an EMBL/GenBank/DDBJ whole genome shotgun (WGS) entry which is preliminary data.</text>
</comment>
<dbReference type="InterPro" id="IPR045570">
    <property type="entry name" value="Metalloprtase-TldD/E_cen_dom"/>
</dbReference>
<feature type="domain" description="Metalloprotease TldD/E N-terminal" evidence="2">
    <location>
        <begin position="23"/>
        <end position="85"/>
    </location>
</feature>
<evidence type="ECO:0000259" key="3">
    <source>
        <dbReference type="Pfam" id="PF19289"/>
    </source>
</evidence>
<dbReference type="AlphaFoldDB" id="A0A662D1L4"/>
<dbReference type="EMBL" id="QMPY01000187">
    <property type="protein sequence ID" value="RLE06460.1"/>
    <property type="molecule type" value="Genomic_DNA"/>
</dbReference>
<protein>
    <recommendedName>
        <fullName evidence="7">TldD/PmbA family protein</fullName>
    </recommendedName>
</protein>
<evidence type="ECO:0008006" key="7">
    <source>
        <dbReference type="Google" id="ProtNLM"/>
    </source>
</evidence>
<sequence length="438" mass="48696">MWWWEEHKVEKILEAALSKAEEAEVYRVKKETTTVKFQANRLKSISSLFKEGAGLRVIRGGKIGFSSINNLNDPYTLVNRALDSAQFGQRAHFHFPPPKRIPPVQCFDPSLSSLKIEQMIEEGEKAIKLVLEEVPYLECEGEVRKAETEVRILNTSGLDESYKKTGYLFFLYAFFAKEGNFLGIEEEEGGGEYKSYSSLLAQRLIKLANLARNEVRISPGTYPAIFTSKAMPLLLQSLMKGINGKLVQKKTSPLMGKMGKPILSPLINIVDDGRFPFGIATSPLDGEGVVSRRTEIVREGILKDFIYDLQTAGLMRVESTANAARSYDSLPSPSTTNFILEPGDTSFEEMIKDVKEGIIVDQVIGSSQGNDLTGEFSVNLDLGYKVERGKIKGRIKNVMISGNAYKLLNKVIAVGREERGIGSIRTPSVYFEKVNVTG</sequence>
<dbReference type="InterPro" id="IPR036059">
    <property type="entry name" value="TldD/PmbA_sf"/>
</dbReference>
<feature type="domain" description="Metalloprotease TldD/E central" evidence="4">
    <location>
        <begin position="136"/>
        <end position="208"/>
    </location>
</feature>
<evidence type="ECO:0000313" key="6">
    <source>
        <dbReference type="Proteomes" id="UP000277457"/>
    </source>
</evidence>
<evidence type="ECO:0000259" key="2">
    <source>
        <dbReference type="Pfam" id="PF01523"/>
    </source>
</evidence>
<evidence type="ECO:0000256" key="1">
    <source>
        <dbReference type="ARBA" id="ARBA00005836"/>
    </source>
</evidence>
<organism evidence="5 6">
    <name type="scientific">Aerophobetes bacterium</name>
    <dbReference type="NCBI Taxonomy" id="2030807"/>
    <lineage>
        <taxon>Bacteria</taxon>
        <taxon>Candidatus Aerophobota</taxon>
    </lineage>
</organism>
<dbReference type="Pfam" id="PF19289">
    <property type="entry name" value="PmbA_TldD_3rd"/>
    <property type="match status" value="1"/>
</dbReference>
<accession>A0A662D1L4</accession>
<dbReference type="InterPro" id="IPR002510">
    <property type="entry name" value="Metalloprtase-TldD/E_N"/>
</dbReference>
<dbReference type="InterPro" id="IPR045569">
    <property type="entry name" value="Metalloprtase-TldD/E_C"/>
</dbReference>
<reference evidence="5 6" key="1">
    <citation type="submission" date="2018-06" db="EMBL/GenBank/DDBJ databases">
        <title>Extensive metabolic versatility and redundancy in microbially diverse, dynamic hydrothermal sediments.</title>
        <authorList>
            <person name="Dombrowski N."/>
            <person name="Teske A."/>
            <person name="Baker B.J."/>
        </authorList>
    </citation>
    <scope>NUCLEOTIDE SEQUENCE [LARGE SCALE GENOMIC DNA]</scope>
    <source>
        <strain evidence="5">B7_G13</strain>
    </source>
</reference>
<gene>
    <name evidence="5" type="ORF">DRZ78_04690</name>
</gene>
<proteinExistence type="inferred from homology"/>
<dbReference type="Pfam" id="PF19290">
    <property type="entry name" value="PmbA_TldD_2nd"/>
    <property type="match status" value="1"/>
</dbReference>
<dbReference type="InterPro" id="IPR047657">
    <property type="entry name" value="PmbA"/>
</dbReference>
<dbReference type="PANTHER" id="PTHR43421:SF1">
    <property type="entry name" value="METALLOPROTEASE PMBA"/>
    <property type="match status" value="1"/>
</dbReference>
<feature type="domain" description="Metalloprotease TldD/E C-terminal" evidence="3">
    <location>
        <begin position="219"/>
        <end position="438"/>
    </location>
</feature>
<dbReference type="Gene3D" id="3.30.2290.10">
    <property type="entry name" value="PmbA/TldD superfamily"/>
    <property type="match status" value="1"/>
</dbReference>
<comment type="similarity">
    <text evidence="1">Belongs to the peptidase U62 family.</text>
</comment>
<evidence type="ECO:0000313" key="5">
    <source>
        <dbReference type="EMBL" id="RLE06460.1"/>
    </source>
</evidence>
<dbReference type="InterPro" id="IPR035068">
    <property type="entry name" value="TldD/PmbA_N"/>
</dbReference>
<dbReference type="GO" id="GO:0005829">
    <property type="term" value="C:cytosol"/>
    <property type="evidence" value="ECO:0007669"/>
    <property type="project" value="TreeGrafter"/>
</dbReference>
<dbReference type="Proteomes" id="UP000277457">
    <property type="component" value="Unassembled WGS sequence"/>
</dbReference>
<dbReference type="GO" id="GO:0006508">
    <property type="term" value="P:proteolysis"/>
    <property type="evidence" value="ECO:0007669"/>
    <property type="project" value="InterPro"/>
</dbReference>
<evidence type="ECO:0000259" key="4">
    <source>
        <dbReference type="Pfam" id="PF19290"/>
    </source>
</evidence>
<dbReference type="PANTHER" id="PTHR43421">
    <property type="entry name" value="METALLOPROTEASE PMBA"/>
    <property type="match status" value="1"/>
</dbReference>
<dbReference type="Pfam" id="PF01523">
    <property type="entry name" value="PmbA_TldD_1st"/>
    <property type="match status" value="1"/>
</dbReference>
<name>A0A662D1L4_UNCAE</name>
<dbReference type="SUPFAM" id="SSF111283">
    <property type="entry name" value="Putative modulator of DNA gyrase, PmbA/TldD"/>
    <property type="match status" value="1"/>
</dbReference>
<dbReference type="GO" id="GO:0008237">
    <property type="term" value="F:metallopeptidase activity"/>
    <property type="evidence" value="ECO:0007669"/>
    <property type="project" value="InterPro"/>
</dbReference>